<accession>A0AAD5T3S8</accession>
<sequence>MSIDPAAATAAATATAGVETSDTANGESEFGDLFADLDLGLELELELERPDKLFPSLNLKRNGSINLHDVDREIDGILQREEAERRRASGIRSGSLASLDSLPPASPDPSAAVTPFGHSTNAANNPPTVPLPNIPQPPQSQQYSSASLNRRLSTVSGASSSLSRLDSAPPPVPPIPPNPVSIKPPAKQQKKSLMSFFKRANSTPTPTPTSQPAATASRQNTAATPSPSLPRDTSAAATPTISTTTTADESDPPTTSSNSSSSATIAAAEDSLNFPFDGISGARLSLSRVGTTPVPKLELRLPETVESFFDDFSF</sequence>
<feature type="compositionally biased region" description="Low complexity" evidence="1">
    <location>
        <begin position="233"/>
        <end position="264"/>
    </location>
</feature>
<feature type="compositionally biased region" description="Low complexity" evidence="1">
    <location>
        <begin position="95"/>
        <end position="112"/>
    </location>
</feature>
<proteinExistence type="predicted"/>
<feature type="compositionally biased region" description="Low complexity" evidence="1">
    <location>
        <begin position="202"/>
        <end position="217"/>
    </location>
</feature>
<feature type="region of interest" description="Disordered" evidence="1">
    <location>
        <begin position="1"/>
        <end position="29"/>
    </location>
</feature>
<gene>
    <name evidence="2" type="ORF">HK100_008911</name>
</gene>
<name>A0AAD5T3S8_9FUNG</name>
<dbReference type="Proteomes" id="UP001211907">
    <property type="component" value="Unassembled WGS sequence"/>
</dbReference>
<keyword evidence="3" id="KW-1185">Reference proteome</keyword>
<evidence type="ECO:0000313" key="2">
    <source>
        <dbReference type="EMBL" id="KAJ3128909.1"/>
    </source>
</evidence>
<protein>
    <submittedName>
        <fullName evidence="2">Uncharacterized protein</fullName>
    </submittedName>
</protein>
<dbReference type="EMBL" id="JADGJH010000444">
    <property type="protein sequence ID" value="KAJ3128909.1"/>
    <property type="molecule type" value="Genomic_DNA"/>
</dbReference>
<evidence type="ECO:0000256" key="1">
    <source>
        <dbReference type="SAM" id="MobiDB-lite"/>
    </source>
</evidence>
<feature type="compositionally biased region" description="Pro residues" evidence="1">
    <location>
        <begin position="127"/>
        <end position="138"/>
    </location>
</feature>
<feature type="region of interest" description="Disordered" evidence="1">
    <location>
        <begin position="85"/>
        <end position="264"/>
    </location>
</feature>
<reference evidence="2" key="1">
    <citation type="submission" date="2020-05" db="EMBL/GenBank/DDBJ databases">
        <title>Phylogenomic resolution of chytrid fungi.</title>
        <authorList>
            <person name="Stajich J.E."/>
            <person name="Amses K."/>
            <person name="Simmons R."/>
            <person name="Seto K."/>
            <person name="Myers J."/>
            <person name="Bonds A."/>
            <person name="Quandt C.A."/>
            <person name="Barry K."/>
            <person name="Liu P."/>
            <person name="Grigoriev I."/>
            <person name="Longcore J.E."/>
            <person name="James T.Y."/>
        </authorList>
    </citation>
    <scope>NUCLEOTIDE SEQUENCE</scope>
    <source>
        <strain evidence="2">JEL0513</strain>
    </source>
</reference>
<organism evidence="2 3">
    <name type="scientific">Physocladia obscura</name>
    <dbReference type="NCBI Taxonomy" id="109957"/>
    <lineage>
        <taxon>Eukaryota</taxon>
        <taxon>Fungi</taxon>
        <taxon>Fungi incertae sedis</taxon>
        <taxon>Chytridiomycota</taxon>
        <taxon>Chytridiomycota incertae sedis</taxon>
        <taxon>Chytridiomycetes</taxon>
        <taxon>Chytridiales</taxon>
        <taxon>Chytriomycetaceae</taxon>
        <taxon>Physocladia</taxon>
    </lineage>
</organism>
<comment type="caution">
    <text evidence="2">The sequence shown here is derived from an EMBL/GenBank/DDBJ whole genome shotgun (WGS) entry which is preliminary data.</text>
</comment>
<feature type="compositionally biased region" description="Low complexity" evidence="1">
    <location>
        <begin position="1"/>
        <end position="16"/>
    </location>
</feature>
<feature type="compositionally biased region" description="Low complexity" evidence="1">
    <location>
        <begin position="139"/>
        <end position="167"/>
    </location>
</feature>
<feature type="compositionally biased region" description="Pro residues" evidence="1">
    <location>
        <begin position="168"/>
        <end position="179"/>
    </location>
</feature>
<evidence type="ECO:0000313" key="3">
    <source>
        <dbReference type="Proteomes" id="UP001211907"/>
    </source>
</evidence>
<dbReference type="AlphaFoldDB" id="A0AAD5T3S8"/>